<evidence type="ECO:0000313" key="3">
    <source>
        <dbReference type="EMBL" id="MEA9356022.1"/>
    </source>
</evidence>
<protein>
    <submittedName>
        <fullName evidence="3">DUF4214 domain-containing protein</fullName>
    </submittedName>
</protein>
<dbReference type="NCBIfam" id="TIGR02532">
    <property type="entry name" value="IV_pilin_GFxxxE"/>
    <property type="match status" value="1"/>
</dbReference>
<sequence length="295" mass="31659">MTFKNNSSGFTLAEVVIAMGISSVVILGAGGFLKTSFDSSVSTNKRIDKNEYFDEMSKTISNRLTCGETLKNLSVGSSVTGIKKQGQNIFAVGQSLAKDTTLSSITLEQNPNWTPVAEKYGPARLKIQVAANGVTTTKYFPISIQLDKDKKVIGCSQKLELGSVKEDIYNEVCTTVVGGSLNSKKCNWTKPIHYDYVYIPAPPPAPVGPECYGPICAMYASELGRMPDAGGKAYWEAQVASGASLAEISAGIANSKEANGIAWGVPEWDYYARDVASRGMTFDYAVKQCGVDMSC</sequence>
<dbReference type="InterPro" id="IPR025282">
    <property type="entry name" value="DUF4214"/>
</dbReference>
<dbReference type="EMBL" id="JAYGJQ010000001">
    <property type="protein sequence ID" value="MEA9356022.1"/>
    <property type="molecule type" value="Genomic_DNA"/>
</dbReference>
<organism evidence="3 4">
    <name type="scientific">Bacteriovorax antarcticus</name>
    <dbReference type="NCBI Taxonomy" id="3088717"/>
    <lineage>
        <taxon>Bacteria</taxon>
        <taxon>Pseudomonadati</taxon>
        <taxon>Bdellovibrionota</taxon>
        <taxon>Bacteriovoracia</taxon>
        <taxon>Bacteriovoracales</taxon>
        <taxon>Bacteriovoracaceae</taxon>
        <taxon>Bacteriovorax</taxon>
    </lineage>
</organism>
<keyword evidence="4" id="KW-1185">Reference proteome</keyword>
<keyword evidence="1" id="KW-0472">Membrane</keyword>
<evidence type="ECO:0000313" key="4">
    <source>
        <dbReference type="Proteomes" id="UP001302274"/>
    </source>
</evidence>
<proteinExistence type="predicted"/>
<keyword evidence="1" id="KW-0812">Transmembrane</keyword>
<evidence type="ECO:0000259" key="2">
    <source>
        <dbReference type="Pfam" id="PF13946"/>
    </source>
</evidence>
<reference evidence="3 4" key="1">
    <citation type="submission" date="2023-11" db="EMBL/GenBank/DDBJ databases">
        <title>A Novel Polar Bacteriovorax (B. antarcticus) Isolated from the Biocrust in Antarctica.</title>
        <authorList>
            <person name="Mun W."/>
            <person name="Choi S.Y."/>
            <person name="Mitchell R.J."/>
        </authorList>
    </citation>
    <scope>NUCLEOTIDE SEQUENCE [LARGE SCALE GENOMIC DNA]</scope>
    <source>
        <strain evidence="3 4">PP10</strain>
    </source>
</reference>
<dbReference type="Proteomes" id="UP001302274">
    <property type="component" value="Unassembled WGS sequence"/>
</dbReference>
<feature type="transmembrane region" description="Helical" evidence="1">
    <location>
        <begin position="12"/>
        <end position="33"/>
    </location>
</feature>
<name>A0ABU5VSX0_9BACT</name>
<dbReference type="Pfam" id="PF07963">
    <property type="entry name" value="N_methyl"/>
    <property type="match status" value="1"/>
</dbReference>
<dbReference type="RefSeq" id="WP_323575676.1">
    <property type="nucleotide sequence ID" value="NZ_JAYGJQ010000001.1"/>
</dbReference>
<keyword evidence="1" id="KW-1133">Transmembrane helix</keyword>
<accession>A0ABU5VSX0</accession>
<evidence type="ECO:0000256" key="1">
    <source>
        <dbReference type="SAM" id="Phobius"/>
    </source>
</evidence>
<gene>
    <name evidence="3" type="ORF">SHI21_07415</name>
</gene>
<feature type="domain" description="DUF4214" evidence="2">
    <location>
        <begin position="217"/>
        <end position="259"/>
    </location>
</feature>
<dbReference type="Pfam" id="PF13946">
    <property type="entry name" value="DUF4214"/>
    <property type="match status" value="1"/>
</dbReference>
<comment type="caution">
    <text evidence="3">The sequence shown here is derived from an EMBL/GenBank/DDBJ whole genome shotgun (WGS) entry which is preliminary data.</text>
</comment>
<dbReference type="InterPro" id="IPR012902">
    <property type="entry name" value="N_methyl_site"/>
</dbReference>